<dbReference type="OrthoDB" id="9135677at2"/>
<gene>
    <name evidence="1" type="ORF">C3942_07890</name>
</gene>
<accession>A0A2S5TI93</accession>
<dbReference type="RefSeq" id="WP_104229829.1">
    <property type="nucleotide sequence ID" value="NZ_PSNW01000003.1"/>
</dbReference>
<evidence type="ECO:0000313" key="2">
    <source>
        <dbReference type="Proteomes" id="UP000238220"/>
    </source>
</evidence>
<sequence>MKYLDGQEVKLGDKVKLVQDAGGVVVCSIDTGEYCDAYPKTEWEYLKTGVVINFPLHGLIHYENPEPDLQLISRGPIP</sequence>
<protein>
    <submittedName>
        <fullName evidence="1">Uncharacterized protein</fullName>
    </submittedName>
</protein>
<comment type="caution">
    <text evidence="1">The sequence shown here is derived from an EMBL/GenBank/DDBJ whole genome shotgun (WGS) entry which is preliminary data.</text>
</comment>
<organism evidence="1 2">
    <name type="scientific">Solimonas fluminis</name>
    <dbReference type="NCBI Taxonomy" id="2086571"/>
    <lineage>
        <taxon>Bacteria</taxon>
        <taxon>Pseudomonadati</taxon>
        <taxon>Pseudomonadota</taxon>
        <taxon>Gammaproteobacteria</taxon>
        <taxon>Nevskiales</taxon>
        <taxon>Nevskiaceae</taxon>
        <taxon>Solimonas</taxon>
    </lineage>
</organism>
<name>A0A2S5TI93_9GAMM</name>
<evidence type="ECO:0000313" key="1">
    <source>
        <dbReference type="EMBL" id="PPE74672.1"/>
    </source>
</evidence>
<proteinExistence type="predicted"/>
<dbReference type="Proteomes" id="UP000238220">
    <property type="component" value="Unassembled WGS sequence"/>
</dbReference>
<keyword evidence="2" id="KW-1185">Reference proteome</keyword>
<reference evidence="1 2" key="1">
    <citation type="submission" date="2018-02" db="EMBL/GenBank/DDBJ databases">
        <title>Genome sequencing of Solimonas sp. HR-BB.</title>
        <authorList>
            <person name="Lee Y."/>
            <person name="Jeon C.O."/>
        </authorList>
    </citation>
    <scope>NUCLEOTIDE SEQUENCE [LARGE SCALE GENOMIC DNA]</scope>
    <source>
        <strain evidence="1 2">HR-BB</strain>
    </source>
</reference>
<dbReference type="EMBL" id="PSNW01000003">
    <property type="protein sequence ID" value="PPE74672.1"/>
    <property type="molecule type" value="Genomic_DNA"/>
</dbReference>
<dbReference type="AlphaFoldDB" id="A0A2S5TI93"/>